<evidence type="ECO:0000256" key="1">
    <source>
        <dbReference type="SAM" id="MobiDB-lite"/>
    </source>
</evidence>
<dbReference type="AlphaFoldDB" id="A0A067QCG1"/>
<feature type="compositionally biased region" description="Polar residues" evidence="1">
    <location>
        <begin position="131"/>
        <end position="149"/>
    </location>
</feature>
<protein>
    <submittedName>
        <fullName evidence="2">Uncharacterized protein</fullName>
    </submittedName>
</protein>
<keyword evidence="3" id="KW-1185">Reference proteome</keyword>
<feature type="region of interest" description="Disordered" evidence="1">
    <location>
        <begin position="118"/>
        <end position="151"/>
    </location>
</feature>
<dbReference type="Proteomes" id="UP000027265">
    <property type="component" value="Unassembled WGS sequence"/>
</dbReference>
<dbReference type="InParanoid" id="A0A067QCG1"/>
<dbReference type="HOGENOM" id="CLU_101491_0_0_1"/>
<dbReference type="OrthoDB" id="3269417at2759"/>
<name>A0A067QCG1_9AGAM</name>
<dbReference type="STRING" id="933084.A0A067QCG1"/>
<sequence length="214" mass="23754">RFRQVPVFGQDTICRFHANVGELKQFAAREYEDVLQCIIPVFEGLLPNPFDDMAMDLLFLTAYLHSLGKLRMHMDSMLLILEQVTTEFGKALRKFVKETGDTFHTTKLPKEKAARLQRQANKAKKSSASAQTTVQTALQTDTSTENSDSMPAAAKKEFNLSTYKIHSLGDYASTIRHIGTTDSYTTHIVCSSAEHYAGAGLTGKTLRGSRSTAI</sequence>
<proteinExistence type="predicted"/>
<evidence type="ECO:0000313" key="2">
    <source>
        <dbReference type="EMBL" id="KDQ61192.1"/>
    </source>
</evidence>
<reference evidence="3" key="1">
    <citation type="journal article" date="2014" name="Proc. Natl. Acad. Sci. U.S.A.">
        <title>Extensive sampling of basidiomycete genomes demonstrates inadequacy of the white-rot/brown-rot paradigm for wood decay fungi.</title>
        <authorList>
            <person name="Riley R."/>
            <person name="Salamov A.A."/>
            <person name="Brown D.W."/>
            <person name="Nagy L.G."/>
            <person name="Floudas D."/>
            <person name="Held B.W."/>
            <person name="Levasseur A."/>
            <person name="Lombard V."/>
            <person name="Morin E."/>
            <person name="Otillar R."/>
            <person name="Lindquist E.A."/>
            <person name="Sun H."/>
            <person name="LaButti K.M."/>
            <person name="Schmutz J."/>
            <person name="Jabbour D."/>
            <person name="Luo H."/>
            <person name="Baker S.E."/>
            <person name="Pisabarro A.G."/>
            <person name="Walton J.D."/>
            <person name="Blanchette R.A."/>
            <person name="Henrissat B."/>
            <person name="Martin F."/>
            <person name="Cullen D."/>
            <person name="Hibbett D.S."/>
            <person name="Grigoriev I.V."/>
        </authorList>
    </citation>
    <scope>NUCLEOTIDE SEQUENCE [LARGE SCALE GENOMIC DNA]</scope>
    <source>
        <strain evidence="3">MUCL 33604</strain>
    </source>
</reference>
<organism evidence="2 3">
    <name type="scientific">Jaapia argillacea MUCL 33604</name>
    <dbReference type="NCBI Taxonomy" id="933084"/>
    <lineage>
        <taxon>Eukaryota</taxon>
        <taxon>Fungi</taxon>
        <taxon>Dikarya</taxon>
        <taxon>Basidiomycota</taxon>
        <taxon>Agaricomycotina</taxon>
        <taxon>Agaricomycetes</taxon>
        <taxon>Agaricomycetidae</taxon>
        <taxon>Jaapiales</taxon>
        <taxon>Jaapiaceae</taxon>
        <taxon>Jaapia</taxon>
    </lineage>
</organism>
<gene>
    <name evidence="2" type="ORF">JAAARDRAFT_124700</name>
</gene>
<feature type="non-terminal residue" evidence="2">
    <location>
        <position position="1"/>
    </location>
</feature>
<dbReference type="EMBL" id="KL197713">
    <property type="protein sequence ID" value="KDQ61192.1"/>
    <property type="molecule type" value="Genomic_DNA"/>
</dbReference>
<evidence type="ECO:0000313" key="3">
    <source>
        <dbReference type="Proteomes" id="UP000027265"/>
    </source>
</evidence>
<accession>A0A067QCG1</accession>